<accession>A0A6C0ECI3</accession>
<organism evidence="4">
    <name type="scientific">viral metagenome</name>
    <dbReference type="NCBI Taxonomy" id="1070528"/>
    <lineage>
        <taxon>unclassified sequences</taxon>
        <taxon>metagenomes</taxon>
        <taxon>organismal metagenomes</taxon>
    </lineage>
</organism>
<dbReference type="AlphaFoldDB" id="A0A6C0ECI3"/>
<evidence type="ECO:0000313" key="4">
    <source>
        <dbReference type="EMBL" id="QHT25979.1"/>
    </source>
</evidence>
<evidence type="ECO:0000256" key="2">
    <source>
        <dbReference type="SAM" id="MobiDB-lite"/>
    </source>
</evidence>
<keyword evidence="1" id="KW-0175">Coiled coil</keyword>
<dbReference type="Pfam" id="PF00350">
    <property type="entry name" value="Dynamin_N"/>
    <property type="match status" value="1"/>
</dbReference>
<feature type="coiled-coil region" evidence="1">
    <location>
        <begin position="58"/>
        <end position="85"/>
    </location>
</feature>
<evidence type="ECO:0000256" key="1">
    <source>
        <dbReference type="SAM" id="Coils"/>
    </source>
</evidence>
<dbReference type="EMBL" id="MN739777">
    <property type="protein sequence ID" value="QHT25979.1"/>
    <property type="molecule type" value="Genomic_DNA"/>
</dbReference>
<dbReference type="SUPFAM" id="SSF52540">
    <property type="entry name" value="P-loop containing nucleoside triphosphate hydrolases"/>
    <property type="match status" value="1"/>
</dbReference>
<dbReference type="InterPro" id="IPR045063">
    <property type="entry name" value="Dynamin_N"/>
</dbReference>
<feature type="compositionally biased region" description="Acidic residues" evidence="2">
    <location>
        <begin position="607"/>
        <end position="621"/>
    </location>
</feature>
<dbReference type="InterPro" id="IPR027417">
    <property type="entry name" value="P-loop_NTPase"/>
</dbReference>
<dbReference type="Gene3D" id="3.40.50.300">
    <property type="entry name" value="P-loop containing nucleotide triphosphate hydrolases"/>
    <property type="match status" value="1"/>
</dbReference>
<sequence length="684" mass="80364">MDNINNIHIAVIGCISAGKSTFINGLLCDTISEMKRKATTMNPQIYRITKDKSLIQNNKVIIEQNKKINQELSLLRQQNKLTSDKLTESMYFINEIPDFVKPPKDISYSLLDMAGLNDASTEKIYYDYVESISKTIDIYIIVIDLNSGCDTSGEIKVLEFVKKQIQKNKNGSVHILVNKCDNITFDKDYVFEFANEEEYELYTQIENKCNDIFKNSNIHLTISPICANQMYIYRSIKYNPEATIEMNHLDTIIQHEIGKKAFKDFDTYEKKKKWVLGKMKSIFNGAMLECGYLLLIEKLKDHFSMAHTYVVNHAVMELPHCFENNHITSIVERIYDLLQIFKKKTYNKTILYDEIRVRMTAFLSKEFFPWVGTMHKLTNYKECFNICNNMLNKMKEINKITSDGYLFYIDNLTHLTNYFRLCCMDDVEECLEFLQNAYININTLFAKIDSLLLEKKITTWNVLRIVGKYKKYYVYNVENVDVHNIAYKTITRTTMLLYLLKYFLRHDIWDISPIIINDILSQQINHVETLYIMNNILDLNNQFCIDKSTKSKESVKINNLYVLFDKIDIITSEYERFKESYDFFKTLIVTLNEIFDTPYTEQTNEDIELETDTENEKELEENTSMKTDKKDLIIDESDSSPDEENDIKDSDEPEVVYKKSIKKAINKSKKTVDKVDKSIRKKKD</sequence>
<proteinExistence type="predicted"/>
<protein>
    <recommendedName>
        <fullName evidence="3">Dynamin N-terminal domain-containing protein</fullName>
    </recommendedName>
</protein>
<name>A0A6C0ECI3_9ZZZZ</name>
<reference evidence="4" key="1">
    <citation type="journal article" date="2020" name="Nature">
        <title>Giant virus diversity and host interactions through global metagenomics.</title>
        <authorList>
            <person name="Schulz F."/>
            <person name="Roux S."/>
            <person name="Paez-Espino D."/>
            <person name="Jungbluth S."/>
            <person name="Walsh D.A."/>
            <person name="Denef V.J."/>
            <person name="McMahon K.D."/>
            <person name="Konstantinidis K.T."/>
            <person name="Eloe-Fadrosh E.A."/>
            <person name="Kyrpides N.C."/>
            <person name="Woyke T."/>
        </authorList>
    </citation>
    <scope>NUCLEOTIDE SEQUENCE</scope>
    <source>
        <strain evidence="4">GVMAG-M-3300023179-27</strain>
    </source>
</reference>
<evidence type="ECO:0000259" key="3">
    <source>
        <dbReference type="Pfam" id="PF00350"/>
    </source>
</evidence>
<feature type="region of interest" description="Disordered" evidence="2">
    <location>
        <begin position="607"/>
        <end position="653"/>
    </location>
</feature>
<feature type="domain" description="Dynamin N-terminal" evidence="3">
    <location>
        <begin position="9"/>
        <end position="171"/>
    </location>
</feature>
<feature type="compositionally biased region" description="Acidic residues" evidence="2">
    <location>
        <begin position="634"/>
        <end position="653"/>
    </location>
</feature>